<accession>A0ABU2C697</accession>
<dbReference type="EMBL" id="JAVDXT010000001">
    <property type="protein sequence ID" value="MDR7376868.1"/>
    <property type="molecule type" value="Genomic_DNA"/>
</dbReference>
<organism evidence="1 2">
    <name type="scientific">Rhodoferax ferrireducens</name>
    <dbReference type="NCBI Taxonomy" id="192843"/>
    <lineage>
        <taxon>Bacteria</taxon>
        <taxon>Pseudomonadati</taxon>
        <taxon>Pseudomonadota</taxon>
        <taxon>Betaproteobacteria</taxon>
        <taxon>Burkholderiales</taxon>
        <taxon>Comamonadaceae</taxon>
        <taxon>Rhodoferax</taxon>
    </lineage>
</organism>
<sequence length="133" mass="14478">MQNFELTSHMLTMGGAFYPTGYVFAMFPSLEDAQQVVKRLPTEKHDKPTMLLPAEAVLGQLVHTLGAADTPLPSVGTEGATVRQYAELASQGHCALMVHAPNAKDTEAVMEVVRSVPFSCARKYRTLVIEDLS</sequence>
<evidence type="ECO:0000313" key="2">
    <source>
        <dbReference type="Proteomes" id="UP001180487"/>
    </source>
</evidence>
<comment type="caution">
    <text evidence="1">The sequence shown here is derived from an EMBL/GenBank/DDBJ whole genome shotgun (WGS) entry which is preliminary data.</text>
</comment>
<protein>
    <recommendedName>
        <fullName evidence="3">RNA-binding protein</fullName>
    </recommendedName>
</protein>
<dbReference type="Proteomes" id="UP001180487">
    <property type="component" value="Unassembled WGS sequence"/>
</dbReference>
<reference evidence="1 2" key="1">
    <citation type="submission" date="2023-07" db="EMBL/GenBank/DDBJ databases">
        <title>Sorghum-associated microbial communities from plants grown in Nebraska, USA.</title>
        <authorList>
            <person name="Schachtman D."/>
        </authorList>
    </citation>
    <scope>NUCLEOTIDE SEQUENCE [LARGE SCALE GENOMIC DNA]</scope>
    <source>
        <strain evidence="1 2">BE313</strain>
    </source>
</reference>
<name>A0ABU2C697_9BURK</name>
<proteinExistence type="predicted"/>
<evidence type="ECO:0000313" key="1">
    <source>
        <dbReference type="EMBL" id="MDR7376868.1"/>
    </source>
</evidence>
<dbReference type="RefSeq" id="WP_116608075.1">
    <property type="nucleotide sequence ID" value="NZ_JAVDXT010000001.1"/>
</dbReference>
<keyword evidence="2" id="KW-1185">Reference proteome</keyword>
<evidence type="ECO:0008006" key="3">
    <source>
        <dbReference type="Google" id="ProtNLM"/>
    </source>
</evidence>
<gene>
    <name evidence="1" type="ORF">J2X19_001526</name>
</gene>